<dbReference type="PANTHER" id="PTHR37984:SF5">
    <property type="entry name" value="PROTEIN NYNRIN-LIKE"/>
    <property type="match status" value="1"/>
</dbReference>
<evidence type="ECO:0000313" key="3">
    <source>
        <dbReference type="Proteomes" id="UP000481153"/>
    </source>
</evidence>
<dbReference type="SUPFAM" id="SSF53098">
    <property type="entry name" value="Ribonuclease H-like"/>
    <property type="match status" value="1"/>
</dbReference>
<dbReference type="GO" id="GO:0003676">
    <property type="term" value="F:nucleic acid binding"/>
    <property type="evidence" value="ECO:0007669"/>
    <property type="project" value="InterPro"/>
</dbReference>
<dbReference type="PROSITE" id="PS50994">
    <property type="entry name" value="INTEGRASE"/>
    <property type="match status" value="1"/>
</dbReference>
<dbReference type="PANTHER" id="PTHR37984">
    <property type="entry name" value="PROTEIN CBG26694"/>
    <property type="match status" value="1"/>
</dbReference>
<name>A0A6G0XPK3_9STRA</name>
<dbReference type="AlphaFoldDB" id="A0A6G0XPK3"/>
<proteinExistence type="predicted"/>
<dbReference type="InterPro" id="IPR001584">
    <property type="entry name" value="Integrase_cat-core"/>
</dbReference>
<dbReference type="InterPro" id="IPR036397">
    <property type="entry name" value="RNaseH_sf"/>
</dbReference>
<dbReference type="Pfam" id="PF00665">
    <property type="entry name" value="rve"/>
    <property type="match status" value="1"/>
</dbReference>
<evidence type="ECO:0000259" key="1">
    <source>
        <dbReference type="PROSITE" id="PS50994"/>
    </source>
</evidence>
<dbReference type="InterPro" id="IPR012337">
    <property type="entry name" value="RNaseH-like_sf"/>
</dbReference>
<dbReference type="VEuPathDB" id="FungiDB:AeMF1_020706"/>
<dbReference type="EMBL" id="VJMJ01000029">
    <property type="protein sequence ID" value="KAF0742327.1"/>
    <property type="molecule type" value="Genomic_DNA"/>
</dbReference>
<organism evidence="2 3">
    <name type="scientific">Aphanomyces euteiches</name>
    <dbReference type="NCBI Taxonomy" id="100861"/>
    <lineage>
        <taxon>Eukaryota</taxon>
        <taxon>Sar</taxon>
        <taxon>Stramenopiles</taxon>
        <taxon>Oomycota</taxon>
        <taxon>Saprolegniomycetes</taxon>
        <taxon>Saprolegniales</taxon>
        <taxon>Verrucalvaceae</taxon>
        <taxon>Aphanomyces</taxon>
    </lineage>
</organism>
<reference evidence="2 3" key="1">
    <citation type="submission" date="2019-07" db="EMBL/GenBank/DDBJ databases">
        <title>Genomics analysis of Aphanomyces spp. identifies a new class of oomycete effector associated with host adaptation.</title>
        <authorList>
            <person name="Gaulin E."/>
        </authorList>
    </citation>
    <scope>NUCLEOTIDE SEQUENCE [LARGE SCALE GENOMIC DNA]</scope>
    <source>
        <strain evidence="2 3">ATCC 201684</strain>
    </source>
</reference>
<sequence>MAMTMLDASTGWVEMIAIPDKKGATVARLFDEAWICRYPRPQRCVHDQGEKFTCNEFQELLRSYGIQDVPTTVKNPQANGQVERLHQVIHSMVRTAHQDDPNQEWIQLIPAVSFAIRASFNTTIGMSPALAVFKRDMIWNKTCEIDNEAIVLERQYAAHQNNARENKNRISHDYHTKDFVLLQSTNKRKHAQRHLGPFEIVKVHDNGNVTIDKNGYYERVNIRRILPYKG</sequence>
<dbReference type="Gene3D" id="3.30.420.10">
    <property type="entry name" value="Ribonuclease H-like superfamily/Ribonuclease H"/>
    <property type="match status" value="1"/>
</dbReference>
<feature type="domain" description="Integrase catalytic" evidence="1">
    <location>
        <begin position="1"/>
        <end position="136"/>
    </location>
</feature>
<dbReference type="Proteomes" id="UP000481153">
    <property type="component" value="Unassembled WGS sequence"/>
</dbReference>
<protein>
    <recommendedName>
        <fullName evidence="1">Integrase catalytic domain-containing protein</fullName>
    </recommendedName>
</protein>
<accession>A0A6G0XPK3</accession>
<comment type="caution">
    <text evidence="2">The sequence shown here is derived from an EMBL/GenBank/DDBJ whole genome shotgun (WGS) entry which is preliminary data.</text>
</comment>
<dbReference type="GO" id="GO:0015074">
    <property type="term" value="P:DNA integration"/>
    <property type="evidence" value="ECO:0007669"/>
    <property type="project" value="InterPro"/>
</dbReference>
<dbReference type="InterPro" id="IPR050951">
    <property type="entry name" value="Retrovirus_Pol_polyprotein"/>
</dbReference>
<evidence type="ECO:0000313" key="2">
    <source>
        <dbReference type="EMBL" id="KAF0742327.1"/>
    </source>
</evidence>
<keyword evidence="3" id="KW-1185">Reference proteome</keyword>
<gene>
    <name evidence="2" type="ORF">Ae201684_002729</name>
</gene>